<protein>
    <recommendedName>
        <fullName evidence="14">Protein kinase domain-containing protein</fullName>
    </recommendedName>
</protein>
<evidence type="ECO:0000256" key="6">
    <source>
        <dbReference type="ARBA" id="ARBA00022729"/>
    </source>
</evidence>
<dbReference type="Pfam" id="PF08263">
    <property type="entry name" value="LRRNT_2"/>
    <property type="match status" value="1"/>
</dbReference>
<feature type="transmembrane region" description="Helical" evidence="12">
    <location>
        <begin position="266"/>
        <end position="285"/>
    </location>
</feature>
<dbReference type="EMBL" id="KK914327">
    <property type="protein sequence ID" value="KDP40674.1"/>
    <property type="molecule type" value="Genomic_DNA"/>
</dbReference>
<keyword evidence="9 12" id="KW-0472">Membrane</keyword>
<dbReference type="SUPFAM" id="SSF56112">
    <property type="entry name" value="Protein kinase-like (PK-like)"/>
    <property type="match status" value="1"/>
</dbReference>
<evidence type="ECO:0000256" key="4">
    <source>
        <dbReference type="ARBA" id="ARBA00022614"/>
    </source>
</evidence>
<evidence type="ECO:0000256" key="3">
    <source>
        <dbReference type="ARBA" id="ARBA00022512"/>
    </source>
</evidence>
<dbReference type="InterPro" id="IPR001611">
    <property type="entry name" value="Leu-rich_rpt"/>
</dbReference>
<evidence type="ECO:0000313" key="15">
    <source>
        <dbReference type="EMBL" id="KDP40674.1"/>
    </source>
</evidence>
<evidence type="ECO:0000256" key="2">
    <source>
        <dbReference type="ARBA" id="ARBA00004370"/>
    </source>
</evidence>
<evidence type="ECO:0000256" key="12">
    <source>
        <dbReference type="SAM" id="Phobius"/>
    </source>
</evidence>
<feature type="chain" id="PRO_5001640253" description="Protein kinase domain-containing protein" evidence="13">
    <location>
        <begin position="28"/>
        <end position="702"/>
    </location>
</feature>
<dbReference type="GO" id="GO:0004672">
    <property type="term" value="F:protein kinase activity"/>
    <property type="evidence" value="ECO:0007669"/>
    <property type="project" value="InterPro"/>
</dbReference>
<dbReference type="Gene3D" id="1.10.510.10">
    <property type="entry name" value="Transferase(Phosphotransferase) domain 1"/>
    <property type="match status" value="1"/>
</dbReference>
<proteinExistence type="inferred from homology"/>
<dbReference type="Gene3D" id="3.30.200.20">
    <property type="entry name" value="Phosphorylase Kinase, domain 1"/>
    <property type="match status" value="1"/>
</dbReference>
<dbReference type="OrthoDB" id="418615at2759"/>
<dbReference type="STRING" id="180498.A0A067L9A7"/>
<dbReference type="Pfam" id="PF00069">
    <property type="entry name" value="Pkinase"/>
    <property type="match status" value="1"/>
</dbReference>
<evidence type="ECO:0000313" key="16">
    <source>
        <dbReference type="Proteomes" id="UP000027138"/>
    </source>
</evidence>
<feature type="domain" description="Protein kinase" evidence="14">
    <location>
        <begin position="365"/>
        <end position="639"/>
    </location>
</feature>
<dbReference type="GO" id="GO:0005524">
    <property type="term" value="F:ATP binding"/>
    <property type="evidence" value="ECO:0007669"/>
    <property type="project" value="InterPro"/>
</dbReference>
<dbReference type="PANTHER" id="PTHR48007">
    <property type="entry name" value="LEUCINE-RICH REPEAT RECEPTOR-LIKE PROTEIN KINASE PXC1"/>
    <property type="match status" value="1"/>
</dbReference>
<evidence type="ECO:0000256" key="10">
    <source>
        <dbReference type="ARBA" id="ARBA00038043"/>
    </source>
</evidence>
<dbReference type="Proteomes" id="UP000027138">
    <property type="component" value="Unassembled WGS sequence"/>
</dbReference>
<dbReference type="FunFam" id="3.80.10.10:FF:000400">
    <property type="entry name" value="Nuclear pore complex protein NUP107"/>
    <property type="match status" value="1"/>
</dbReference>
<evidence type="ECO:0000256" key="1">
    <source>
        <dbReference type="ARBA" id="ARBA00004191"/>
    </source>
</evidence>
<evidence type="ECO:0000256" key="5">
    <source>
        <dbReference type="ARBA" id="ARBA00022692"/>
    </source>
</evidence>
<keyword evidence="4" id="KW-0433">Leucine-rich repeat</keyword>
<name>A0A067L9A7_JATCU</name>
<dbReference type="SUPFAM" id="SSF52058">
    <property type="entry name" value="L domain-like"/>
    <property type="match status" value="1"/>
</dbReference>
<keyword evidence="3" id="KW-0134">Cell wall</keyword>
<keyword evidence="8 12" id="KW-1133">Transmembrane helix</keyword>
<evidence type="ECO:0000256" key="9">
    <source>
        <dbReference type="ARBA" id="ARBA00023136"/>
    </source>
</evidence>
<comment type="subcellular location">
    <subcellularLocation>
        <location evidence="2">Membrane</location>
    </subcellularLocation>
    <subcellularLocation>
        <location evidence="1">Secreted</location>
        <location evidence="1">Cell wall</location>
    </subcellularLocation>
</comment>
<evidence type="ECO:0000259" key="14">
    <source>
        <dbReference type="PROSITE" id="PS50011"/>
    </source>
</evidence>
<organism evidence="15 16">
    <name type="scientific">Jatropha curcas</name>
    <name type="common">Barbados nut</name>
    <dbReference type="NCBI Taxonomy" id="180498"/>
    <lineage>
        <taxon>Eukaryota</taxon>
        <taxon>Viridiplantae</taxon>
        <taxon>Streptophyta</taxon>
        <taxon>Embryophyta</taxon>
        <taxon>Tracheophyta</taxon>
        <taxon>Spermatophyta</taxon>
        <taxon>Magnoliopsida</taxon>
        <taxon>eudicotyledons</taxon>
        <taxon>Gunneridae</taxon>
        <taxon>Pentapetalae</taxon>
        <taxon>rosids</taxon>
        <taxon>fabids</taxon>
        <taxon>Malpighiales</taxon>
        <taxon>Euphorbiaceae</taxon>
        <taxon>Crotonoideae</taxon>
        <taxon>Jatropheae</taxon>
        <taxon>Jatropha</taxon>
    </lineage>
</organism>
<dbReference type="GO" id="GO:0016020">
    <property type="term" value="C:membrane"/>
    <property type="evidence" value="ECO:0007669"/>
    <property type="project" value="UniProtKB-SubCell"/>
</dbReference>
<reference evidence="15 16" key="1">
    <citation type="journal article" date="2014" name="PLoS ONE">
        <title>Global Analysis of Gene Expression Profiles in Physic Nut (Jatropha curcas L.) Seedlings Exposed to Salt Stress.</title>
        <authorList>
            <person name="Zhang L."/>
            <person name="Zhang C."/>
            <person name="Wu P."/>
            <person name="Chen Y."/>
            <person name="Li M."/>
            <person name="Jiang H."/>
            <person name="Wu G."/>
        </authorList>
    </citation>
    <scope>NUCLEOTIDE SEQUENCE [LARGE SCALE GENOMIC DNA]</scope>
    <source>
        <strain evidence="16">cv. GZQX0401</strain>
        <tissue evidence="15">Young leaves</tissue>
    </source>
</reference>
<feature type="signal peptide" evidence="13">
    <location>
        <begin position="1"/>
        <end position="27"/>
    </location>
</feature>
<evidence type="ECO:0000256" key="7">
    <source>
        <dbReference type="ARBA" id="ARBA00022737"/>
    </source>
</evidence>
<feature type="region of interest" description="Disordered" evidence="11">
    <location>
        <begin position="645"/>
        <end position="702"/>
    </location>
</feature>
<dbReference type="KEGG" id="jcu:105631670"/>
<sequence length="702" mass="76567">MALNRLLRPIFLLFIVVFILQFDFTSSITQSEALIQFKDSLTNKTALSSWTPGSFPCTHQWEGILCSNGIVTGIRLEKMGLSGNIDIEALSNMTKIRSISFAHNSFSGPIPELYRLDYLKNIYLMGNEFSGEIPSDFFLKMHSLKKIWLSDNKFTGEIPSSLIYLTNLMELHLENNQFTGTIPFVKHSRLQSFNVSNNKLRGQIPAGLLKFSASSFDGNEFCGEKIGKECNRTADALASATLPASFATTMSASSANNNVANFKKTGAGIITLGAMLLSVAIVVLLKMRRSKEDDMEIHGKDNEDTIETADVQVSMPIRQKEMDFNRKSGAARKGSTSAPAKPNGLGELVVVNPVKGVFGLIDLMKASAEVLGNGALGSSYKAVMANGATVVVKRLREMNALGNDKFDAEIRKLATLKHANILTPLAFHYRKDEKLLIYTFIPKGSLLYLLHGDRGPSHASLNWAARLKIVKGIAKGLGYIHTELTSCDLPHGNLKSSNVLIGPDNEPLLSEFGFSPLISPTVKEQALFAYKAPEVAQDGLSPQCDVYCLGVIILEIMTGKCPSQCLNNDKEGIDLVQWVETAISEGNETELLDPEIAGSTNSVEEMRKLLVIGALCAERNPTKRLDLREAIKRIEEIKLESVAPTNAKNKQSLPSGTPHSKASSATQGGNGENSSSGKSYSFTDSEQFSLSPDRIDIVSNDK</sequence>
<evidence type="ECO:0000256" key="8">
    <source>
        <dbReference type="ARBA" id="ARBA00022989"/>
    </source>
</evidence>
<dbReference type="PROSITE" id="PS50011">
    <property type="entry name" value="PROTEIN_KINASE_DOM"/>
    <property type="match status" value="1"/>
</dbReference>
<dbReference type="Pfam" id="PF00560">
    <property type="entry name" value="LRR_1"/>
    <property type="match status" value="3"/>
</dbReference>
<gene>
    <name evidence="15" type="ORF">JCGZ_24673</name>
</gene>
<accession>A0A067L9A7</accession>
<dbReference type="InterPro" id="IPR032675">
    <property type="entry name" value="LRR_dom_sf"/>
</dbReference>
<dbReference type="AlphaFoldDB" id="A0A067L9A7"/>
<keyword evidence="3" id="KW-0964">Secreted</keyword>
<evidence type="ECO:0000256" key="11">
    <source>
        <dbReference type="SAM" id="MobiDB-lite"/>
    </source>
</evidence>
<keyword evidence="7" id="KW-0677">Repeat</keyword>
<dbReference type="InterPro" id="IPR011009">
    <property type="entry name" value="Kinase-like_dom_sf"/>
</dbReference>
<evidence type="ECO:0000256" key="13">
    <source>
        <dbReference type="SAM" id="SignalP"/>
    </source>
</evidence>
<keyword evidence="5 12" id="KW-0812">Transmembrane</keyword>
<dbReference type="InterPro" id="IPR046959">
    <property type="entry name" value="PRK1-6/SRF4-like"/>
</dbReference>
<dbReference type="InterPro" id="IPR013210">
    <property type="entry name" value="LRR_N_plant-typ"/>
</dbReference>
<feature type="compositionally biased region" description="Basic and acidic residues" evidence="11">
    <location>
        <begin position="693"/>
        <end position="702"/>
    </location>
</feature>
<dbReference type="PANTHER" id="PTHR48007:SF38">
    <property type="entry name" value="LEUCINE-RICH REPEAT PROTEIN KINASE FAMILY PROTEIN"/>
    <property type="match status" value="1"/>
</dbReference>
<feature type="compositionally biased region" description="Polar residues" evidence="11">
    <location>
        <begin position="645"/>
        <end position="667"/>
    </location>
</feature>
<keyword evidence="16" id="KW-1185">Reference proteome</keyword>
<dbReference type="InterPro" id="IPR000719">
    <property type="entry name" value="Prot_kinase_dom"/>
</dbReference>
<keyword evidence="6 13" id="KW-0732">Signal</keyword>
<dbReference type="Gene3D" id="3.80.10.10">
    <property type="entry name" value="Ribonuclease Inhibitor"/>
    <property type="match status" value="1"/>
</dbReference>
<feature type="compositionally biased region" description="Low complexity" evidence="11">
    <location>
        <begin position="672"/>
        <end position="681"/>
    </location>
</feature>
<comment type="similarity">
    <text evidence="10">Belongs to the polygalacturonase-inhibiting protein family.</text>
</comment>